<dbReference type="EMBL" id="BAAADB010000029">
    <property type="protein sequence ID" value="GAA0517929.1"/>
    <property type="molecule type" value="Genomic_DNA"/>
</dbReference>
<reference evidence="2" key="1">
    <citation type="journal article" date="2019" name="Int. J. Syst. Evol. Microbiol.">
        <title>The Global Catalogue of Microorganisms (GCM) 10K type strain sequencing project: providing services to taxonomists for standard genome sequencing and annotation.</title>
        <authorList>
            <consortium name="The Broad Institute Genomics Platform"/>
            <consortium name="The Broad Institute Genome Sequencing Center for Infectious Disease"/>
            <person name="Wu L."/>
            <person name="Ma J."/>
        </authorList>
    </citation>
    <scope>NUCLEOTIDE SEQUENCE [LARGE SCALE GENOMIC DNA]</scope>
    <source>
        <strain evidence="2">JCM 14368</strain>
    </source>
</reference>
<sequence length="162" mass="17725">MFLVAVRPRRLHSPARSLPPVWSSLPALLALLALPLASAGAAGSLVGVTTTRTPQYVQPDPRARQLPTLPTRTSLVVYRCFPRWCEVSAGHDGAKGWVLRAGIRVNGTCQQLVPLGFKDLRRHEGGYRSELDLNGNGRACDEDDLIAERLRGNARPTLAVRR</sequence>
<name>A0ABP3MFX5_9DEIO</name>
<dbReference type="Proteomes" id="UP001500191">
    <property type="component" value="Unassembled WGS sequence"/>
</dbReference>
<dbReference type="RefSeq" id="WP_343759797.1">
    <property type="nucleotide sequence ID" value="NZ_BAAADB010000029.1"/>
</dbReference>
<proteinExistence type="predicted"/>
<accession>A0ABP3MFX5</accession>
<protein>
    <recommendedName>
        <fullName evidence="3">SH3 domain-containing protein</fullName>
    </recommendedName>
</protein>
<evidence type="ECO:0008006" key="3">
    <source>
        <dbReference type="Google" id="ProtNLM"/>
    </source>
</evidence>
<organism evidence="1 2">
    <name type="scientific">Deinococcus depolymerans</name>
    <dbReference type="NCBI Taxonomy" id="392408"/>
    <lineage>
        <taxon>Bacteria</taxon>
        <taxon>Thermotogati</taxon>
        <taxon>Deinococcota</taxon>
        <taxon>Deinococci</taxon>
        <taxon>Deinococcales</taxon>
        <taxon>Deinococcaceae</taxon>
        <taxon>Deinococcus</taxon>
    </lineage>
</organism>
<gene>
    <name evidence="1" type="ORF">GCM10008937_26820</name>
</gene>
<comment type="caution">
    <text evidence="1">The sequence shown here is derived from an EMBL/GenBank/DDBJ whole genome shotgun (WGS) entry which is preliminary data.</text>
</comment>
<evidence type="ECO:0000313" key="1">
    <source>
        <dbReference type="EMBL" id="GAA0517929.1"/>
    </source>
</evidence>
<evidence type="ECO:0000313" key="2">
    <source>
        <dbReference type="Proteomes" id="UP001500191"/>
    </source>
</evidence>
<keyword evidence="2" id="KW-1185">Reference proteome</keyword>